<sequence length="269" mass="30675">DFIALCGEVFSCQTGFQCIHSNTGNVSCTSLCHADYCKNSGICTHNQGQEPMCQCPVGIDYWFMGPRCDHRMTRQSLIGIVFGVLLSLLLVMGAVTIAVLRRFKILLIEAKVDQTRSSYKRFSRFDDFSNQYQSQSWLNYSVSSLDNPGFSNSDELIHLQMLDSSYCYYHEESVTGTYSSWRTAPHDRSTFRHSLQNNLDISISSINEHAGDSGKASDLSVYSWPIEPLQWSPFPILYQLSKDRPFKARRPRSYCEGMELVSMERNWTA</sequence>
<evidence type="ECO:0000313" key="5">
    <source>
        <dbReference type="Proteomes" id="UP000288216"/>
    </source>
</evidence>
<dbReference type="EMBL" id="BFAA01004699">
    <property type="protein sequence ID" value="GCB70340.1"/>
    <property type="molecule type" value="Genomic_DNA"/>
</dbReference>
<accession>A0A401PB46</accession>
<keyword evidence="5" id="KW-1185">Reference proteome</keyword>
<dbReference type="PANTHER" id="PTHR15381">
    <property type="entry name" value="CHONDROITIN SULFATE PROTEOGLYCAN 5 -RELATED"/>
    <property type="match status" value="1"/>
</dbReference>
<dbReference type="PANTHER" id="PTHR15381:SF1">
    <property type="entry name" value="CHONDROITIN SULFATE PROTEOGLYCAN 5"/>
    <property type="match status" value="1"/>
</dbReference>
<name>A0A401PB46_SCYTO</name>
<keyword evidence="2" id="KW-0812">Transmembrane</keyword>
<organism evidence="4 5">
    <name type="scientific">Scyliorhinus torazame</name>
    <name type="common">Cloudy catshark</name>
    <name type="synonym">Catulus torazame</name>
    <dbReference type="NCBI Taxonomy" id="75743"/>
    <lineage>
        <taxon>Eukaryota</taxon>
        <taxon>Metazoa</taxon>
        <taxon>Chordata</taxon>
        <taxon>Craniata</taxon>
        <taxon>Vertebrata</taxon>
        <taxon>Chondrichthyes</taxon>
        <taxon>Elasmobranchii</taxon>
        <taxon>Galeomorphii</taxon>
        <taxon>Galeoidea</taxon>
        <taxon>Carcharhiniformes</taxon>
        <taxon>Scyliorhinidae</taxon>
        <taxon>Scyliorhinus</taxon>
    </lineage>
</organism>
<keyword evidence="2" id="KW-0472">Membrane</keyword>
<dbReference type="InterPro" id="IPR000742">
    <property type="entry name" value="EGF"/>
</dbReference>
<comment type="caution">
    <text evidence="4">The sequence shown here is derived from an EMBL/GenBank/DDBJ whole genome shotgun (WGS) entry which is preliminary data.</text>
</comment>
<dbReference type="OMA" id="MERNWTA"/>
<evidence type="ECO:0000256" key="1">
    <source>
        <dbReference type="PROSITE-ProRule" id="PRU00076"/>
    </source>
</evidence>
<comment type="caution">
    <text evidence="1">Lacks conserved residue(s) required for the propagation of feature annotation.</text>
</comment>
<feature type="transmembrane region" description="Helical" evidence="2">
    <location>
        <begin position="77"/>
        <end position="100"/>
    </location>
</feature>
<reference evidence="4 5" key="1">
    <citation type="journal article" date="2018" name="Nat. Ecol. Evol.">
        <title>Shark genomes provide insights into elasmobranch evolution and the origin of vertebrates.</title>
        <authorList>
            <person name="Hara Y"/>
            <person name="Yamaguchi K"/>
            <person name="Onimaru K"/>
            <person name="Kadota M"/>
            <person name="Koyanagi M"/>
            <person name="Keeley SD"/>
            <person name="Tatsumi K"/>
            <person name="Tanaka K"/>
            <person name="Motone F"/>
            <person name="Kageyama Y"/>
            <person name="Nozu R"/>
            <person name="Adachi N"/>
            <person name="Nishimura O"/>
            <person name="Nakagawa R"/>
            <person name="Tanegashima C"/>
            <person name="Kiyatake I"/>
            <person name="Matsumoto R"/>
            <person name="Murakumo K"/>
            <person name="Nishida K"/>
            <person name="Terakita A"/>
            <person name="Kuratani S"/>
            <person name="Sato K"/>
            <person name="Hyodo S Kuraku.S."/>
        </authorList>
    </citation>
    <scope>NUCLEOTIDE SEQUENCE [LARGE SCALE GENOMIC DNA]</scope>
</reference>
<evidence type="ECO:0000256" key="2">
    <source>
        <dbReference type="SAM" id="Phobius"/>
    </source>
</evidence>
<evidence type="ECO:0000313" key="4">
    <source>
        <dbReference type="EMBL" id="GCB70340.1"/>
    </source>
</evidence>
<feature type="domain" description="EGF-like" evidence="3">
    <location>
        <begin position="29"/>
        <end position="69"/>
    </location>
</feature>
<keyword evidence="1" id="KW-0245">EGF-like domain</keyword>
<dbReference type="Proteomes" id="UP000288216">
    <property type="component" value="Unassembled WGS sequence"/>
</dbReference>
<protein>
    <recommendedName>
        <fullName evidence="3">EGF-like domain-containing protein</fullName>
    </recommendedName>
</protein>
<feature type="non-terminal residue" evidence="4">
    <location>
        <position position="1"/>
    </location>
</feature>
<proteinExistence type="predicted"/>
<dbReference type="Gene3D" id="2.10.25.10">
    <property type="entry name" value="Laminin"/>
    <property type="match status" value="1"/>
</dbReference>
<dbReference type="STRING" id="75743.A0A401PB46"/>
<gene>
    <name evidence="4" type="ORF">scyTo_0010762</name>
</gene>
<dbReference type="AlphaFoldDB" id="A0A401PB46"/>
<dbReference type="OrthoDB" id="10055523at2759"/>
<evidence type="ECO:0000259" key="3">
    <source>
        <dbReference type="PROSITE" id="PS50026"/>
    </source>
</evidence>
<dbReference type="PROSITE" id="PS50026">
    <property type="entry name" value="EGF_3"/>
    <property type="match status" value="1"/>
</dbReference>
<keyword evidence="2" id="KW-1133">Transmembrane helix</keyword>